<dbReference type="EMBL" id="JAQIZT010000001">
    <property type="protein sequence ID" value="KAJ7011067.1"/>
    <property type="molecule type" value="Genomic_DNA"/>
</dbReference>
<gene>
    <name evidence="1" type="ORF">NC653_001488</name>
</gene>
<dbReference type="AlphaFoldDB" id="A0AAD6RN16"/>
<sequence length="81" mass="9785">MISRQARSPLRFRHVKLNFLLQKNFIQMRLQIVHHCQVLLRSIKGSNYSLSKKDIENTVHEDNSTPLLEQQIREKQRDFHF</sequence>
<organism evidence="1 2">
    <name type="scientific">Populus alba x Populus x berolinensis</name>
    <dbReference type="NCBI Taxonomy" id="444605"/>
    <lineage>
        <taxon>Eukaryota</taxon>
        <taxon>Viridiplantae</taxon>
        <taxon>Streptophyta</taxon>
        <taxon>Embryophyta</taxon>
        <taxon>Tracheophyta</taxon>
        <taxon>Spermatophyta</taxon>
        <taxon>Magnoliopsida</taxon>
        <taxon>eudicotyledons</taxon>
        <taxon>Gunneridae</taxon>
        <taxon>Pentapetalae</taxon>
        <taxon>rosids</taxon>
        <taxon>fabids</taxon>
        <taxon>Malpighiales</taxon>
        <taxon>Salicaceae</taxon>
        <taxon>Saliceae</taxon>
        <taxon>Populus</taxon>
    </lineage>
</organism>
<proteinExistence type="predicted"/>
<evidence type="ECO:0000313" key="2">
    <source>
        <dbReference type="Proteomes" id="UP001164929"/>
    </source>
</evidence>
<accession>A0AAD6RN16</accession>
<reference evidence="1 2" key="1">
    <citation type="journal article" date="2023" name="Mol. Ecol. Resour.">
        <title>Chromosome-level genome assembly of a triploid poplar Populus alba 'Berolinensis'.</title>
        <authorList>
            <person name="Chen S."/>
            <person name="Yu Y."/>
            <person name="Wang X."/>
            <person name="Wang S."/>
            <person name="Zhang T."/>
            <person name="Zhou Y."/>
            <person name="He R."/>
            <person name="Meng N."/>
            <person name="Wang Y."/>
            <person name="Liu W."/>
            <person name="Liu Z."/>
            <person name="Liu J."/>
            <person name="Guo Q."/>
            <person name="Huang H."/>
            <person name="Sederoff R.R."/>
            <person name="Wang G."/>
            <person name="Qu G."/>
            <person name="Chen S."/>
        </authorList>
    </citation>
    <scope>NUCLEOTIDE SEQUENCE [LARGE SCALE GENOMIC DNA]</scope>
    <source>
        <strain evidence="1">SC-2020</strain>
    </source>
</reference>
<keyword evidence="2" id="KW-1185">Reference proteome</keyword>
<name>A0AAD6RN16_9ROSI</name>
<protein>
    <submittedName>
        <fullName evidence="1">Uncharacterized protein</fullName>
    </submittedName>
</protein>
<evidence type="ECO:0000313" key="1">
    <source>
        <dbReference type="EMBL" id="KAJ7011067.1"/>
    </source>
</evidence>
<dbReference type="Proteomes" id="UP001164929">
    <property type="component" value="Chromosome 1"/>
</dbReference>
<comment type="caution">
    <text evidence="1">The sequence shown here is derived from an EMBL/GenBank/DDBJ whole genome shotgun (WGS) entry which is preliminary data.</text>
</comment>